<dbReference type="NCBIfam" id="TIGR01024">
    <property type="entry name" value="rplS_bact"/>
    <property type="match status" value="1"/>
</dbReference>
<dbReference type="STRING" id="1070319.CAGGBEG34_220038"/>
<evidence type="ECO:0000256" key="2">
    <source>
        <dbReference type="ARBA" id="ARBA00022980"/>
    </source>
</evidence>
<dbReference type="GO" id="GO:0003735">
    <property type="term" value="F:structural constituent of ribosome"/>
    <property type="evidence" value="ECO:0007669"/>
    <property type="project" value="InterPro"/>
</dbReference>
<dbReference type="PIRSF" id="PIRSF002191">
    <property type="entry name" value="Ribosomal_L19"/>
    <property type="match status" value="1"/>
</dbReference>
<evidence type="ECO:0000256" key="3">
    <source>
        <dbReference type="ARBA" id="ARBA00023274"/>
    </source>
</evidence>
<dbReference type="InterPro" id="IPR018257">
    <property type="entry name" value="Ribosomal_bL19_CS"/>
</dbReference>
<reference evidence="7 8" key="1">
    <citation type="submission" date="2011-08" db="EMBL/GenBank/DDBJ databases">
        <title>The genome of the obligate endobacterium of an arbuscular mycorrhizal fungus reveals an interphylum network of nutritional interactions.</title>
        <authorList>
            <person name="Ghignone S."/>
            <person name="Salvioli A."/>
            <person name="Anca I."/>
            <person name="Lumini E."/>
            <person name="Ortu G."/>
            <person name="Petiti L."/>
            <person name="Cruveiller S."/>
            <person name="Bianciotto V."/>
            <person name="Piffanelli P."/>
            <person name="Lanfranco L."/>
            <person name="Bonfante P."/>
        </authorList>
    </citation>
    <scope>NUCLEOTIDE SEQUENCE [LARGE SCALE GENOMIC DNA]</scope>
    <source>
        <strain evidence="7 8">BEG34</strain>
    </source>
</reference>
<dbReference type="PANTHER" id="PTHR15680">
    <property type="entry name" value="RIBOSOMAL PROTEIN L19"/>
    <property type="match status" value="1"/>
</dbReference>
<dbReference type="PROSITE" id="PS01015">
    <property type="entry name" value="RIBOSOMAL_L19"/>
    <property type="match status" value="1"/>
</dbReference>
<comment type="function">
    <text evidence="5 6">This protein is located at the 30S-50S ribosomal subunit interface and may play a role in the structure and function of the aminoacyl-tRNA binding site.</text>
</comment>
<evidence type="ECO:0000313" key="7">
    <source>
        <dbReference type="EMBL" id="CCD29288.1"/>
    </source>
</evidence>
<dbReference type="RefSeq" id="WP_006682515.1">
    <property type="nucleotide sequence ID" value="NZ_CAFB01000039.1"/>
</dbReference>
<dbReference type="eggNOG" id="COG0335">
    <property type="taxonomic scope" value="Bacteria"/>
</dbReference>
<comment type="similarity">
    <text evidence="1 5 6">Belongs to the bacterial ribosomal protein bL19 family.</text>
</comment>
<keyword evidence="3 5" id="KW-0687">Ribonucleoprotein</keyword>
<dbReference type="InterPro" id="IPR008991">
    <property type="entry name" value="Translation_prot_SH3-like_sf"/>
</dbReference>
<accession>G2J941</accession>
<dbReference type="AlphaFoldDB" id="G2J941"/>
<dbReference type="OrthoDB" id="9803541at2"/>
<evidence type="ECO:0000256" key="6">
    <source>
        <dbReference type="RuleBase" id="RU000559"/>
    </source>
</evidence>
<proteinExistence type="inferred from homology"/>
<name>G2J941_9BURK</name>
<dbReference type="FunFam" id="2.30.30.790:FF:000001">
    <property type="entry name" value="50S ribosomal protein L19"/>
    <property type="match status" value="1"/>
</dbReference>
<dbReference type="GO" id="GO:0006412">
    <property type="term" value="P:translation"/>
    <property type="evidence" value="ECO:0007669"/>
    <property type="project" value="UniProtKB-UniRule"/>
</dbReference>
<sequence length="122" mass="13886">MHLIEELEREEIARLTNGKSIPDFAPGDTVVVNVNVVEGNRKRIQAYEGIVIAKRNRGLNSSFIVRKISSGEGVERSFQTYSPLLASIVIKRRGDVRRAKLYYLRHRSGKAARIKEKLPRRA</sequence>
<comment type="caution">
    <text evidence="7">The sequence shown here is derived from an EMBL/GenBank/DDBJ whole genome shotgun (WGS) entry which is preliminary data.</text>
</comment>
<evidence type="ECO:0000256" key="5">
    <source>
        <dbReference type="HAMAP-Rule" id="MF_00402"/>
    </source>
</evidence>
<dbReference type="PANTHER" id="PTHR15680:SF9">
    <property type="entry name" value="LARGE RIBOSOMAL SUBUNIT PROTEIN BL19M"/>
    <property type="match status" value="1"/>
</dbReference>
<dbReference type="HAMAP" id="MF_00402">
    <property type="entry name" value="Ribosomal_bL19"/>
    <property type="match status" value="1"/>
</dbReference>
<dbReference type="SUPFAM" id="SSF50104">
    <property type="entry name" value="Translation proteins SH3-like domain"/>
    <property type="match status" value="1"/>
</dbReference>
<dbReference type="GO" id="GO:0022625">
    <property type="term" value="C:cytosolic large ribosomal subunit"/>
    <property type="evidence" value="ECO:0007669"/>
    <property type="project" value="TreeGrafter"/>
</dbReference>
<dbReference type="EMBL" id="CAFB01000039">
    <property type="protein sequence ID" value="CCD29288.1"/>
    <property type="molecule type" value="Genomic_DNA"/>
</dbReference>
<organism evidence="7 8">
    <name type="scientific">Candidatus Glomeribacter gigasporarum BEG34</name>
    <dbReference type="NCBI Taxonomy" id="1070319"/>
    <lineage>
        <taxon>Bacteria</taxon>
        <taxon>Pseudomonadati</taxon>
        <taxon>Pseudomonadota</taxon>
        <taxon>Betaproteobacteria</taxon>
        <taxon>Burkholderiales</taxon>
        <taxon>Burkholderiaceae</taxon>
        <taxon>Candidatus Glomeribacter</taxon>
    </lineage>
</organism>
<evidence type="ECO:0000313" key="8">
    <source>
        <dbReference type="Proteomes" id="UP000054051"/>
    </source>
</evidence>
<dbReference type="InterPro" id="IPR038657">
    <property type="entry name" value="Ribosomal_bL19_sf"/>
</dbReference>
<evidence type="ECO:0000256" key="1">
    <source>
        <dbReference type="ARBA" id="ARBA00005781"/>
    </source>
</evidence>
<keyword evidence="8" id="KW-1185">Reference proteome</keyword>
<dbReference type="Proteomes" id="UP000054051">
    <property type="component" value="Unassembled WGS sequence"/>
</dbReference>
<dbReference type="InterPro" id="IPR001857">
    <property type="entry name" value="Ribosomal_bL19"/>
</dbReference>
<gene>
    <name evidence="5 7" type="primary">rplS</name>
    <name evidence="7" type="ORF">CAGGBEG34_220038</name>
</gene>
<keyword evidence="2 5" id="KW-0689">Ribosomal protein</keyword>
<dbReference type="Pfam" id="PF01245">
    <property type="entry name" value="Ribosomal_L19"/>
    <property type="match status" value="1"/>
</dbReference>
<evidence type="ECO:0000256" key="4">
    <source>
        <dbReference type="ARBA" id="ARBA00035171"/>
    </source>
</evidence>
<protein>
    <recommendedName>
        <fullName evidence="4 5">Large ribosomal subunit protein bL19</fullName>
    </recommendedName>
</protein>
<dbReference type="PRINTS" id="PR00061">
    <property type="entry name" value="RIBOSOMALL19"/>
</dbReference>
<dbReference type="Gene3D" id="2.30.30.790">
    <property type="match status" value="1"/>
</dbReference>